<organism evidence="1">
    <name type="scientific">marine metagenome</name>
    <dbReference type="NCBI Taxonomy" id="408172"/>
    <lineage>
        <taxon>unclassified sequences</taxon>
        <taxon>metagenomes</taxon>
        <taxon>ecological metagenomes</taxon>
    </lineage>
</organism>
<name>A0A382MWV7_9ZZZZ</name>
<gene>
    <name evidence="1" type="ORF">METZ01_LOCUS306377</name>
</gene>
<reference evidence="1" key="1">
    <citation type="submission" date="2018-05" db="EMBL/GenBank/DDBJ databases">
        <authorList>
            <person name="Lanie J.A."/>
            <person name="Ng W.-L."/>
            <person name="Kazmierczak K.M."/>
            <person name="Andrzejewski T.M."/>
            <person name="Davidsen T.M."/>
            <person name="Wayne K.J."/>
            <person name="Tettelin H."/>
            <person name="Glass J.I."/>
            <person name="Rusch D."/>
            <person name="Podicherti R."/>
            <person name="Tsui H.-C.T."/>
            <person name="Winkler M.E."/>
        </authorList>
    </citation>
    <scope>NUCLEOTIDE SEQUENCE</scope>
</reference>
<evidence type="ECO:0000313" key="1">
    <source>
        <dbReference type="EMBL" id="SVC53523.1"/>
    </source>
</evidence>
<dbReference type="AlphaFoldDB" id="A0A382MWV7"/>
<dbReference type="EMBL" id="UINC01096544">
    <property type="protein sequence ID" value="SVC53523.1"/>
    <property type="molecule type" value="Genomic_DNA"/>
</dbReference>
<proteinExistence type="predicted"/>
<accession>A0A382MWV7</accession>
<sequence>MTEKLIKEHQQFEREIDLDEHGLKSVARRQLASRGYDDLKDSKWAKNLYEKCIEELKSENEHHDDKKYYYENLALLANEIYNNFDKKWAENIYEEIIKLKEVDGMHRIASNLASGEKADENTKKRAKDIFLQIIEPECLKKISDEDLINHLCGVASIIEYTLDDTRTSKEIYTLAEKTVKSSGDLLTIGYFFSSDDSKDKSKYYYEKARKIANTGEDLFAVGMAFNEIEDSENARNICKEALLLKFTDKEIKEWREEQFKDTFG</sequence>
<protein>
    <submittedName>
        <fullName evidence="1">Uncharacterized protein</fullName>
    </submittedName>
</protein>